<name>A0AA39KDC1_ARMTA</name>
<organism evidence="1 2">
    <name type="scientific">Armillaria tabescens</name>
    <name type="common">Ringless honey mushroom</name>
    <name type="synonym">Agaricus tabescens</name>
    <dbReference type="NCBI Taxonomy" id="1929756"/>
    <lineage>
        <taxon>Eukaryota</taxon>
        <taxon>Fungi</taxon>
        <taxon>Dikarya</taxon>
        <taxon>Basidiomycota</taxon>
        <taxon>Agaricomycotina</taxon>
        <taxon>Agaricomycetes</taxon>
        <taxon>Agaricomycetidae</taxon>
        <taxon>Agaricales</taxon>
        <taxon>Marasmiineae</taxon>
        <taxon>Physalacriaceae</taxon>
        <taxon>Desarmillaria</taxon>
    </lineage>
</organism>
<feature type="non-terminal residue" evidence="1">
    <location>
        <position position="1"/>
    </location>
</feature>
<dbReference type="EMBL" id="JAUEPS010000016">
    <property type="protein sequence ID" value="KAK0458723.1"/>
    <property type="molecule type" value="Genomic_DNA"/>
</dbReference>
<dbReference type="Proteomes" id="UP001175211">
    <property type="component" value="Unassembled WGS sequence"/>
</dbReference>
<evidence type="ECO:0000313" key="1">
    <source>
        <dbReference type="EMBL" id="KAK0458723.1"/>
    </source>
</evidence>
<evidence type="ECO:0000313" key="2">
    <source>
        <dbReference type="Proteomes" id="UP001175211"/>
    </source>
</evidence>
<dbReference type="RefSeq" id="XP_060330973.1">
    <property type="nucleotide sequence ID" value="XM_060466584.1"/>
</dbReference>
<protein>
    <submittedName>
        <fullName evidence="1">Uncharacterized protein</fullName>
    </submittedName>
</protein>
<dbReference type="GeneID" id="85350132"/>
<proteinExistence type="predicted"/>
<gene>
    <name evidence="1" type="ORF">EV420DRAFT_1235924</name>
</gene>
<reference evidence="1" key="1">
    <citation type="submission" date="2023-06" db="EMBL/GenBank/DDBJ databases">
        <authorList>
            <consortium name="Lawrence Berkeley National Laboratory"/>
            <person name="Ahrendt S."/>
            <person name="Sahu N."/>
            <person name="Indic B."/>
            <person name="Wong-Bajracharya J."/>
            <person name="Merenyi Z."/>
            <person name="Ke H.-M."/>
            <person name="Monk M."/>
            <person name="Kocsube S."/>
            <person name="Drula E."/>
            <person name="Lipzen A."/>
            <person name="Balint B."/>
            <person name="Henrissat B."/>
            <person name="Andreopoulos B."/>
            <person name="Martin F.M."/>
            <person name="Harder C.B."/>
            <person name="Rigling D."/>
            <person name="Ford K.L."/>
            <person name="Foster G.D."/>
            <person name="Pangilinan J."/>
            <person name="Papanicolaou A."/>
            <person name="Barry K."/>
            <person name="LaButti K."/>
            <person name="Viragh M."/>
            <person name="Koriabine M."/>
            <person name="Yan M."/>
            <person name="Riley R."/>
            <person name="Champramary S."/>
            <person name="Plett K.L."/>
            <person name="Tsai I.J."/>
            <person name="Slot J."/>
            <person name="Sipos G."/>
            <person name="Plett J."/>
            <person name="Nagy L.G."/>
            <person name="Grigoriev I.V."/>
        </authorList>
    </citation>
    <scope>NUCLEOTIDE SEQUENCE</scope>
    <source>
        <strain evidence="1">CCBAS 213</strain>
    </source>
</reference>
<comment type="caution">
    <text evidence="1">The sequence shown here is derived from an EMBL/GenBank/DDBJ whole genome shotgun (WGS) entry which is preliminary data.</text>
</comment>
<sequence>SIHSRVAFLAGFEPEIYNCCPNSCVCYVGAHEKWMECPFCQEPWYHADGKAHKKFTYIPLIPCLRAFAMNQKMAESMQYHAKGHQHKPGQVEDVFDGTVYCQLLRQLVQVGEWIYHYRYFGDWRDIALCLSTDGFGPFKHHKHT</sequence>
<keyword evidence="2" id="KW-1185">Reference proteome</keyword>
<dbReference type="AlphaFoldDB" id="A0AA39KDC1"/>
<accession>A0AA39KDC1</accession>
<feature type="non-terminal residue" evidence="1">
    <location>
        <position position="144"/>
    </location>
</feature>